<proteinExistence type="predicted"/>
<organism evidence="2 3">
    <name type="scientific">Shewanella surugensis</name>
    <dbReference type="NCBI Taxonomy" id="212020"/>
    <lineage>
        <taxon>Bacteria</taxon>
        <taxon>Pseudomonadati</taxon>
        <taxon>Pseudomonadota</taxon>
        <taxon>Gammaproteobacteria</taxon>
        <taxon>Alteromonadales</taxon>
        <taxon>Shewanellaceae</taxon>
        <taxon>Shewanella</taxon>
    </lineage>
</organism>
<dbReference type="RefSeq" id="WP_248940012.1">
    <property type="nucleotide sequence ID" value="NZ_JAKIKS010000030.1"/>
</dbReference>
<feature type="domain" description="DUF4937" evidence="1">
    <location>
        <begin position="3"/>
        <end position="98"/>
    </location>
</feature>
<dbReference type="Proteomes" id="UP001203423">
    <property type="component" value="Unassembled WGS sequence"/>
</dbReference>
<dbReference type="InterPro" id="IPR032555">
    <property type="entry name" value="DUF4937"/>
</dbReference>
<comment type="caution">
    <text evidence="2">The sequence shown here is derived from an EMBL/GenBank/DDBJ whole genome shotgun (WGS) entry which is preliminary data.</text>
</comment>
<dbReference type="InterPro" id="IPR011008">
    <property type="entry name" value="Dimeric_a/b-barrel"/>
</dbReference>
<evidence type="ECO:0000313" key="3">
    <source>
        <dbReference type="Proteomes" id="UP001203423"/>
    </source>
</evidence>
<reference evidence="2 3" key="1">
    <citation type="submission" date="2022-01" db="EMBL/GenBank/DDBJ databases">
        <title>Whole genome-based taxonomy of the Shewanellaceae.</title>
        <authorList>
            <person name="Martin-Rodriguez A.J."/>
        </authorList>
    </citation>
    <scope>NUCLEOTIDE SEQUENCE [LARGE SCALE GENOMIC DNA]</scope>
    <source>
        <strain evidence="2 3">DSM 17177</strain>
    </source>
</reference>
<gene>
    <name evidence="2" type="ORF">L2764_09665</name>
</gene>
<name>A0ABT0LAY8_9GAMM</name>
<accession>A0ABT0LAY8</accession>
<dbReference type="SUPFAM" id="SSF54909">
    <property type="entry name" value="Dimeric alpha+beta barrel"/>
    <property type="match status" value="1"/>
</dbReference>
<evidence type="ECO:0000313" key="2">
    <source>
        <dbReference type="EMBL" id="MCL1124734.1"/>
    </source>
</evidence>
<sequence>MIIKWIDVLPIKGKAAAFSNAQVAWEATAGSEGFKGQLGGWHDSKKENSDKDSQSQHAMILAFWDDFNAINAFMAGKHDEIVDNNNQAQTYQSCHVHYLQLELQFEPQFESKPELALNTIPSTVKYLGGLKGLIPSDIGFIRIADCTLFSDETGITEQTFFNDQTRVWNPAMQACEGMLGGVVARFIKQHNRFLVISFWQNEACHRQYMAGAFQTAKSRVSLELYIEQLAGYQIVIESKWYIEAGA</sequence>
<protein>
    <submittedName>
        <fullName evidence="2">YdbC family protein</fullName>
    </submittedName>
</protein>
<dbReference type="EMBL" id="JAKIKS010000030">
    <property type="protein sequence ID" value="MCL1124734.1"/>
    <property type="molecule type" value="Genomic_DNA"/>
</dbReference>
<evidence type="ECO:0000259" key="1">
    <source>
        <dbReference type="Pfam" id="PF16291"/>
    </source>
</evidence>
<keyword evidence="3" id="KW-1185">Reference proteome</keyword>
<dbReference type="Pfam" id="PF16291">
    <property type="entry name" value="DUF4937"/>
    <property type="match status" value="1"/>
</dbReference>